<organism evidence="2 3">
    <name type="scientific">Prauserella shujinwangii</name>
    <dbReference type="NCBI Taxonomy" id="1453103"/>
    <lineage>
        <taxon>Bacteria</taxon>
        <taxon>Bacillati</taxon>
        <taxon>Actinomycetota</taxon>
        <taxon>Actinomycetes</taxon>
        <taxon>Pseudonocardiales</taxon>
        <taxon>Pseudonocardiaceae</taxon>
        <taxon>Prauserella</taxon>
    </lineage>
</organism>
<evidence type="ECO:0000313" key="2">
    <source>
        <dbReference type="EMBL" id="PRX49150.1"/>
    </source>
</evidence>
<feature type="compositionally biased region" description="Basic and acidic residues" evidence="1">
    <location>
        <begin position="39"/>
        <end position="48"/>
    </location>
</feature>
<dbReference type="OrthoDB" id="5244508at2"/>
<name>A0A2T0LYI2_9PSEU</name>
<reference evidence="2 3" key="1">
    <citation type="submission" date="2018-03" db="EMBL/GenBank/DDBJ databases">
        <title>Genomic Encyclopedia of Type Strains, Phase III (KMG-III): the genomes of soil and plant-associated and newly described type strains.</title>
        <authorList>
            <person name="Whitman W."/>
        </authorList>
    </citation>
    <scope>NUCLEOTIDE SEQUENCE [LARGE SCALE GENOMIC DNA]</scope>
    <source>
        <strain evidence="2 3">CGMCC 4.7125</strain>
    </source>
</reference>
<protein>
    <recommendedName>
        <fullName evidence="4">Polyketide cyclase/dehydrase/lipid transport protein</fullName>
    </recommendedName>
</protein>
<keyword evidence="3" id="KW-1185">Reference proteome</keyword>
<evidence type="ECO:0000313" key="3">
    <source>
        <dbReference type="Proteomes" id="UP000238362"/>
    </source>
</evidence>
<accession>A0A2T0LYI2</accession>
<dbReference type="SUPFAM" id="SSF55961">
    <property type="entry name" value="Bet v1-like"/>
    <property type="match status" value="1"/>
</dbReference>
<dbReference type="AlphaFoldDB" id="A0A2T0LYI2"/>
<evidence type="ECO:0008006" key="4">
    <source>
        <dbReference type="Google" id="ProtNLM"/>
    </source>
</evidence>
<dbReference type="EMBL" id="PVNH01000003">
    <property type="protein sequence ID" value="PRX49150.1"/>
    <property type="molecule type" value="Genomic_DNA"/>
</dbReference>
<dbReference type="RefSeq" id="WP_106177859.1">
    <property type="nucleotide sequence ID" value="NZ_PVNH01000003.1"/>
</dbReference>
<comment type="caution">
    <text evidence="2">The sequence shown here is derived from an EMBL/GenBank/DDBJ whole genome shotgun (WGS) entry which is preliminary data.</text>
</comment>
<gene>
    <name evidence="2" type="ORF">B0I33_103183</name>
</gene>
<feature type="region of interest" description="Disordered" evidence="1">
    <location>
        <begin position="38"/>
        <end position="70"/>
    </location>
</feature>
<sequence length="121" mass="12955">MATFQYSAPAELSADDVFGFLAEPGKLARHFPVIADAEGGPHIDRETRTLTWGDPKHSSTHGSLTVDPDGPGRCVVSVTLHADDSDERDFQRGVKETVAAVAHRAAAETDVRAADDQTGWV</sequence>
<proteinExistence type="predicted"/>
<evidence type="ECO:0000256" key="1">
    <source>
        <dbReference type="SAM" id="MobiDB-lite"/>
    </source>
</evidence>
<dbReference type="Proteomes" id="UP000238362">
    <property type="component" value="Unassembled WGS sequence"/>
</dbReference>